<dbReference type="AlphaFoldDB" id="A0A6J8AFR7"/>
<dbReference type="CDD" id="cd00063">
    <property type="entry name" value="FN3"/>
    <property type="match status" value="1"/>
</dbReference>
<sequence length="203" mass="22746">MIDGSKISTDNLIGVPRNADTHIIIHILANPVPLLQWIFIHGIDMTISCNNTIDSNNTFNGNYISSSILISGQIGKYVIISENSVGVFSQVFTVVLEGKPKSPLIVCVFCKSTSATVVWLQDFNGGQLQIFRVVYWDNEGNLGTEMSHEIQENDTYPEITYTVNDLKPQTNYTFYVVSTNDLGNSRSKMIECSTDEREYNMIM</sequence>
<dbReference type="Pfam" id="PF00041">
    <property type="entry name" value="fn3"/>
    <property type="match status" value="1"/>
</dbReference>
<dbReference type="SUPFAM" id="SSF49265">
    <property type="entry name" value="Fibronectin type III"/>
    <property type="match status" value="1"/>
</dbReference>
<evidence type="ECO:0000259" key="1">
    <source>
        <dbReference type="PROSITE" id="PS50853"/>
    </source>
</evidence>
<dbReference type="SMART" id="SM00060">
    <property type="entry name" value="FN3"/>
    <property type="match status" value="1"/>
</dbReference>
<keyword evidence="3" id="KW-1185">Reference proteome</keyword>
<dbReference type="InterPro" id="IPR013783">
    <property type="entry name" value="Ig-like_fold"/>
</dbReference>
<gene>
    <name evidence="2" type="ORF">MCOR_6283</name>
</gene>
<dbReference type="OrthoDB" id="6272054at2759"/>
<dbReference type="PROSITE" id="PS50853">
    <property type="entry name" value="FN3"/>
    <property type="match status" value="1"/>
</dbReference>
<dbReference type="InterPro" id="IPR036116">
    <property type="entry name" value="FN3_sf"/>
</dbReference>
<reference evidence="2 3" key="1">
    <citation type="submission" date="2020-06" db="EMBL/GenBank/DDBJ databases">
        <authorList>
            <person name="Li R."/>
            <person name="Bekaert M."/>
        </authorList>
    </citation>
    <scope>NUCLEOTIDE SEQUENCE [LARGE SCALE GENOMIC DNA]</scope>
    <source>
        <strain evidence="3">wild</strain>
    </source>
</reference>
<evidence type="ECO:0000313" key="2">
    <source>
        <dbReference type="EMBL" id="CAC5365727.1"/>
    </source>
</evidence>
<evidence type="ECO:0000313" key="3">
    <source>
        <dbReference type="Proteomes" id="UP000507470"/>
    </source>
</evidence>
<organism evidence="2 3">
    <name type="scientific">Mytilus coruscus</name>
    <name type="common">Sea mussel</name>
    <dbReference type="NCBI Taxonomy" id="42192"/>
    <lineage>
        <taxon>Eukaryota</taxon>
        <taxon>Metazoa</taxon>
        <taxon>Spiralia</taxon>
        <taxon>Lophotrochozoa</taxon>
        <taxon>Mollusca</taxon>
        <taxon>Bivalvia</taxon>
        <taxon>Autobranchia</taxon>
        <taxon>Pteriomorphia</taxon>
        <taxon>Mytilida</taxon>
        <taxon>Mytiloidea</taxon>
        <taxon>Mytilidae</taxon>
        <taxon>Mytilinae</taxon>
        <taxon>Mytilus</taxon>
    </lineage>
</organism>
<name>A0A6J8AFR7_MYTCO</name>
<feature type="domain" description="Fibronectin type-III" evidence="1">
    <location>
        <begin position="99"/>
        <end position="197"/>
    </location>
</feature>
<dbReference type="Gene3D" id="2.60.40.10">
    <property type="entry name" value="Immunoglobulins"/>
    <property type="match status" value="1"/>
</dbReference>
<protein>
    <recommendedName>
        <fullName evidence="1">Fibronectin type-III domain-containing protein</fullName>
    </recommendedName>
</protein>
<dbReference type="Proteomes" id="UP000507470">
    <property type="component" value="Unassembled WGS sequence"/>
</dbReference>
<dbReference type="EMBL" id="CACVKT020001176">
    <property type="protein sequence ID" value="CAC5365727.1"/>
    <property type="molecule type" value="Genomic_DNA"/>
</dbReference>
<proteinExistence type="predicted"/>
<accession>A0A6J8AFR7</accession>
<dbReference type="InterPro" id="IPR003961">
    <property type="entry name" value="FN3_dom"/>
</dbReference>